<feature type="transmembrane region" description="Helical" evidence="2">
    <location>
        <begin position="140"/>
        <end position="166"/>
    </location>
</feature>
<dbReference type="EMBL" id="OU015568">
    <property type="protein sequence ID" value="CAG5084406.1"/>
    <property type="molecule type" value="Genomic_DNA"/>
</dbReference>
<feature type="transmembrane region" description="Helical" evidence="2">
    <location>
        <begin position="186"/>
        <end position="211"/>
    </location>
</feature>
<name>A0ABN7RX87_OIKDI</name>
<evidence type="ECO:0000256" key="1">
    <source>
        <dbReference type="SAM" id="MobiDB-lite"/>
    </source>
</evidence>
<evidence type="ECO:0000313" key="4">
    <source>
        <dbReference type="Proteomes" id="UP001158576"/>
    </source>
</evidence>
<organism evidence="3 4">
    <name type="scientific">Oikopleura dioica</name>
    <name type="common">Tunicate</name>
    <dbReference type="NCBI Taxonomy" id="34765"/>
    <lineage>
        <taxon>Eukaryota</taxon>
        <taxon>Metazoa</taxon>
        <taxon>Chordata</taxon>
        <taxon>Tunicata</taxon>
        <taxon>Appendicularia</taxon>
        <taxon>Copelata</taxon>
        <taxon>Oikopleuridae</taxon>
        <taxon>Oikopleura</taxon>
    </lineage>
</organism>
<feature type="transmembrane region" description="Helical" evidence="2">
    <location>
        <begin position="12"/>
        <end position="31"/>
    </location>
</feature>
<evidence type="ECO:0000256" key="2">
    <source>
        <dbReference type="SAM" id="Phobius"/>
    </source>
</evidence>
<sequence length="288" mass="31848">MGRKIPKMSAQKVMYVAAAQIVLTTVGFIFLKRPYLWAWQALDWYKNVYCGTELNAVWAKYLSYATEHKNQIRSSVEKYKDECTQNYLDSFSEKYTKACMDGYTSAFLGIPLASCFLIFGIVAALQYAPFNSRTLKKPGFVFAFFFSLILLSINLGQMITIVIPLINPNASPDGIHSTNLRDKCGYAAEFMSLILIVVSTILSSFIAAYVIQLYVRRAEYQDDNIDDIRMDAGGGSESLEDEYASRVPKTSERGSTKKAKGGVPMAGAGGSHAAYGRQNATSGYGGFN</sequence>
<proteinExistence type="predicted"/>
<gene>
    <name evidence="3" type="ORF">OKIOD_LOCUS2191</name>
</gene>
<feature type="region of interest" description="Disordered" evidence="1">
    <location>
        <begin position="236"/>
        <end position="288"/>
    </location>
</feature>
<feature type="transmembrane region" description="Helical" evidence="2">
    <location>
        <begin position="106"/>
        <end position="128"/>
    </location>
</feature>
<keyword evidence="2" id="KW-0812">Transmembrane</keyword>
<reference evidence="3 4" key="1">
    <citation type="submission" date="2021-04" db="EMBL/GenBank/DDBJ databases">
        <authorList>
            <person name="Bliznina A."/>
        </authorList>
    </citation>
    <scope>NUCLEOTIDE SEQUENCE [LARGE SCALE GENOMIC DNA]</scope>
</reference>
<keyword evidence="2" id="KW-1133">Transmembrane helix</keyword>
<keyword evidence="2" id="KW-0472">Membrane</keyword>
<dbReference type="Proteomes" id="UP001158576">
    <property type="component" value="Chromosome PAR"/>
</dbReference>
<accession>A0ABN7RX87</accession>
<protein>
    <submittedName>
        <fullName evidence="3">Oidioi.mRNA.OKI2018_I69.PAR.g10633.t1.cds</fullName>
    </submittedName>
</protein>
<evidence type="ECO:0000313" key="3">
    <source>
        <dbReference type="EMBL" id="CAG5084406.1"/>
    </source>
</evidence>
<keyword evidence="4" id="KW-1185">Reference proteome</keyword>